<keyword evidence="4" id="KW-0804">Transcription</keyword>
<dbReference type="EMBL" id="JAFNEN010000209">
    <property type="protein sequence ID" value="KAG8189637.1"/>
    <property type="molecule type" value="Genomic_DNA"/>
</dbReference>
<evidence type="ECO:0000313" key="9">
    <source>
        <dbReference type="EMBL" id="KAG8189637.1"/>
    </source>
</evidence>
<evidence type="ECO:0000256" key="3">
    <source>
        <dbReference type="ARBA" id="ARBA00023125"/>
    </source>
</evidence>
<protein>
    <recommendedName>
        <fullName evidence="11">Aryl hydrocarbon receptor nuclear translocator-like protein 1</fullName>
    </recommendedName>
</protein>
<feature type="compositionally biased region" description="Polar residues" evidence="6">
    <location>
        <begin position="17"/>
        <end position="26"/>
    </location>
</feature>
<evidence type="ECO:0000256" key="2">
    <source>
        <dbReference type="ARBA" id="ARBA00023015"/>
    </source>
</evidence>
<reference evidence="9 10" key="1">
    <citation type="journal article" date="2022" name="Nat. Ecol. Evol.">
        <title>A masculinizing supergene underlies an exaggerated male reproductive morph in a spider.</title>
        <authorList>
            <person name="Hendrickx F."/>
            <person name="De Corte Z."/>
            <person name="Sonet G."/>
            <person name="Van Belleghem S.M."/>
            <person name="Kostlbacher S."/>
            <person name="Vangestel C."/>
        </authorList>
    </citation>
    <scope>NUCLEOTIDE SEQUENCE [LARGE SCALE GENOMIC DNA]</scope>
    <source>
        <strain evidence="9">W744_W776</strain>
    </source>
</reference>
<dbReference type="CDD" id="cd11391">
    <property type="entry name" value="bHLH_PAS"/>
    <property type="match status" value="1"/>
</dbReference>
<name>A0AAV6UZH5_9ARAC</name>
<dbReference type="AlphaFoldDB" id="A0AAV6UZH5"/>
<dbReference type="Gene3D" id="4.10.280.10">
    <property type="entry name" value="Helix-loop-helix DNA-binding domain"/>
    <property type="match status" value="1"/>
</dbReference>
<dbReference type="Pfam" id="PF00010">
    <property type="entry name" value="HLH"/>
    <property type="match status" value="1"/>
</dbReference>
<dbReference type="InterPro" id="IPR036638">
    <property type="entry name" value="HLH_DNA-bd_sf"/>
</dbReference>
<evidence type="ECO:0000313" key="10">
    <source>
        <dbReference type="Proteomes" id="UP000827092"/>
    </source>
</evidence>
<dbReference type="InterPro" id="IPR000014">
    <property type="entry name" value="PAS"/>
</dbReference>
<evidence type="ECO:0000256" key="1">
    <source>
        <dbReference type="ARBA" id="ARBA00022737"/>
    </source>
</evidence>
<organism evidence="9 10">
    <name type="scientific">Oedothorax gibbosus</name>
    <dbReference type="NCBI Taxonomy" id="931172"/>
    <lineage>
        <taxon>Eukaryota</taxon>
        <taxon>Metazoa</taxon>
        <taxon>Ecdysozoa</taxon>
        <taxon>Arthropoda</taxon>
        <taxon>Chelicerata</taxon>
        <taxon>Arachnida</taxon>
        <taxon>Araneae</taxon>
        <taxon>Araneomorphae</taxon>
        <taxon>Entelegynae</taxon>
        <taxon>Araneoidea</taxon>
        <taxon>Linyphiidae</taxon>
        <taxon>Erigoninae</taxon>
        <taxon>Oedothorax</taxon>
    </lineage>
</organism>
<dbReference type="Pfam" id="PF14598">
    <property type="entry name" value="PAS_11"/>
    <property type="match status" value="1"/>
</dbReference>
<dbReference type="SMART" id="SM00091">
    <property type="entry name" value="PAS"/>
    <property type="match status" value="2"/>
</dbReference>
<dbReference type="PANTHER" id="PTHR23042">
    <property type="entry name" value="CIRCADIAN PROTEIN CLOCK/ARNT/BMAL/PAS"/>
    <property type="match status" value="1"/>
</dbReference>
<dbReference type="PRINTS" id="PR00785">
    <property type="entry name" value="NCTRNSLOCATR"/>
</dbReference>
<dbReference type="CDD" id="cd00130">
    <property type="entry name" value="PAS"/>
    <property type="match status" value="2"/>
</dbReference>
<dbReference type="PROSITE" id="PS50112">
    <property type="entry name" value="PAS"/>
    <property type="match status" value="2"/>
</dbReference>
<dbReference type="GO" id="GO:0005667">
    <property type="term" value="C:transcription regulator complex"/>
    <property type="evidence" value="ECO:0007669"/>
    <property type="project" value="InterPro"/>
</dbReference>
<feature type="region of interest" description="Disordered" evidence="6">
    <location>
        <begin position="1"/>
        <end position="41"/>
    </location>
</feature>
<dbReference type="GO" id="GO:0046983">
    <property type="term" value="F:protein dimerization activity"/>
    <property type="evidence" value="ECO:0007669"/>
    <property type="project" value="InterPro"/>
</dbReference>
<dbReference type="Gene3D" id="3.30.450.20">
    <property type="entry name" value="PAS domain"/>
    <property type="match status" value="2"/>
</dbReference>
<dbReference type="GO" id="GO:0003700">
    <property type="term" value="F:DNA-binding transcription factor activity"/>
    <property type="evidence" value="ECO:0007669"/>
    <property type="project" value="InterPro"/>
</dbReference>
<proteinExistence type="predicted"/>
<dbReference type="GO" id="GO:0003677">
    <property type="term" value="F:DNA binding"/>
    <property type="evidence" value="ECO:0007669"/>
    <property type="project" value="UniProtKB-KW"/>
</dbReference>
<evidence type="ECO:0000259" key="7">
    <source>
        <dbReference type="PROSITE" id="PS50112"/>
    </source>
</evidence>
<dbReference type="PROSITE" id="PS50888">
    <property type="entry name" value="BHLH"/>
    <property type="match status" value="1"/>
</dbReference>
<evidence type="ECO:0000259" key="8">
    <source>
        <dbReference type="PROSITE" id="PS50888"/>
    </source>
</evidence>
<evidence type="ECO:0000256" key="4">
    <source>
        <dbReference type="ARBA" id="ARBA00023163"/>
    </source>
</evidence>
<dbReference type="InterPro" id="IPR035965">
    <property type="entry name" value="PAS-like_dom_sf"/>
</dbReference>
<dbReference type="InterPro" id="IPR001067">
    <property type="entry name" value="Nuc_translocat"/>
</dbReference>
<evidence type="ECO:0000256" key="5">
    <source>
        <dbReference type="ARBA" id="ARBA00023242"/>
    </source>
</evidence>
<dbReference type="SUPFAM" id="SSF55785">
    <property type="entry name" value="PYP-like sensor domain (PAS domain)"/>
    <property type="match status" value="2"/>
</dbReference>
<sequence length="924" mass="103039">MDSEKSGSSATKKKNQSECGKSSEPMSSAVRLQRNQAEKQRRDRLNGYISELANIVPMVKNSSKQVDKVSVLRLAAAHMRLNFSCLNPKNFNSNIPALPASIQSYLEIVEKNIGGFIIVTTQTGIVLFCSRCIEDFVGFHSIDLIGQSIYNYVEANEVSFFEKKVNSTIARSKKENFKTKVVKLHMQQRPLPRSTEIRYQKMLFKLSVHRNDSFDESQKKSIQKHKKVKHKDFGASSVVLMFVEPMRMEPKINRAYLLSHQDIYFTIHGVQGQIMYADQRIATITGYMPQDVQGTSAYQYILDNDIPIAMFAQKAMFSSNDGTGLITYRLKIFDSSYIYLQSNGQIVYKEGTTEINHFVCYNRWLSEEEGSKELKKFQERFAPQITDLKATENVEKDQSSTLKPLQYDNTVNSLKSSEDSYILDKASPLTCSASDLLNNEICGKIIHPPVNNNQPPNSCSKFVDGTNFLVEDETSTNYIASSSLTHLNGANKVSAYSSNEYNQLSPPKKINSCSVDLIESRASALQNANSAINGLGYGGKLEVPHVSSGLNANNDISYALLQSQDGRYPQSAFELNLPEISGFDSGNHCLSSITPESRPSLGNELASCSQLYDSVCSPANGFCVNKQKSPNTMNTYVVEKASLKYGPTVRYAMSERSSGYSGESCNTSEYILSKYESNGHYNLDSTYTSPKSCNFQNNVSNGFEDAVNFSVVNGANLQANDSNINFVPDYYASFSTFNGAPSNCNPSAVQKEHSMYTSKHFYNHTNDFNARNGAMNGNSHTEFQKQNVSNNKPVSITNDAYLNPYCFPAKRMKIAEVFDNECDHVFNWLNSNTSQALYPDINMITGANNLSQDIKTRSHVKELYPTQNNGEIVPFNGDLYTELDTFFEQLPLSSCTTQSQLSYVLAQSTGNEAQLPVLSTNVLS</sequence>
<dbReference type="SMART" id="SM00353">
    <property type="entry name" value="HLH"/>
    <property type="match status" value="1"/>
</dbReference>
<gene>
    <name evidence="9" type="ORF">JTE90_009567</name>
</gene>
<feature type="domain" description="PAS" evidence="7">
    <location>
        <begin position="101"/>
        <end position="172"/>
    </location>
</feature>
<feature type="compositionally biased region" description="Polar residues" evidence="6">
    <location>
        <begin position="1"/>
        <end position="10"/>
    </location>
</feature>
<keyword evidence="5" id="KW-0539">Nucleus</keyword>
<comment type="caution">
    <text evidence="9">The sequence shown here is derived from an EMBL/GenBank/DDBJ whole genome shotgun (WGS) entry which is preliminary data.</text>
</comment>
<dbReference type="GO" id="GO:0045944">
    <property type="term" value="P:positive regulation of transcription by RNA polymerase II"/>
    <property type="evidence" value="ECO:0007669"/>
    <property type="project" value="UniProtKB-ARBA"/>
</dbReference>
<keyword evidence="3" id="KW-0238">DNA-binding</keyword>
<dbReference type="InterPro" id="IPR050933">
    <property type="entry name" value="Circadian_TF"/>
</dbReference>
<evidence type="ECO:0008006" key="11">
    <source>
        <dbReference type="Google" id="ProtNLM"/>
    </source>
</evidence>
<dbReference type="GO" id="GO:0005737">
    <property type="term" value="C:cytoplasm"/>
    <property type="evidence" value="ECO:0007669"/>
    <property type="project" value="InterPro"/>
</dbReference>
<keyword evidence="10" id="KW-1185">Reference proteome</keyword>
<evidence type="ECO:0000256" key="6">
    <source>
        <dbReference type="SAM" id="MobiDB-lite"/>
    </source>
</evidence>
<keyword evidence="2" id="KW-0805">Transcription regulation</keyword>
<dbReference type="SUPFAM" id="SSF47459">
    <property type="entry name" value="HLH, helix-loop-helix DNA-binding domain"/>
    <property type="match status" value="1"/>
</dbReference>
<dbReference type="GO" id="GO:0005634">
    <property type="term" value="C:nucleus"/>
    <property type="evidence" value="ECO:0007669"/>
    <property type="project" value="InterPro"/>
</dbReference>
<accession>A0AAV6UZH5</accession>
<dbReference type="InterPro" id="IPR011598">
    <property type="entry name" value="bHLH_dom"/>
</dbReference>
<keyword evidence="1" id="KW-0677">Repeat</keyword>
<dbReference type="Proteomes" id="UP000827092">
    <property type="component" value="Unassembled WGS sequence"/>
</dbReference>
<feature type="domain" description="BHLH" evidence="8">
    <location>
        <begin position="29"/>
        <end position="82"/>
    </location>
</feature>
<feature type="domain" description="PAS" evidence="7">
    <location>
        <begin position="271"/>
        <end position="305"/>
    </location>
</feature>